<gene>
    <name evidence="2" type="ORF">PCOR1329_LOCUS55744</name>
</gene>
<dbReference type="EMBL" id="CAUYUJ010016843">
    <property type="protein sequence ID" value="CAK0869354.1"/>
    <property type="molecule type" value="Genomic_DNA"/>
</dbReference>
<reference evidence="2" key="1">
    <citation type="submission" date="2023-10" db="EMBL/GenBank/DDBJ databases">
        <authorList>
            <person name="Chen Y."/>
            <person name="Shah S."/>
            <person name="Dougan E. K."/>
            <person name="Thang M."/>
            <person name="Chan C."/>
        </authorList>
    </citation>
    <scope>NUCLEOTIDE SEQUENCE [LARGE SCALE GENOMIC DNA]</scope>
</reference>
<dbReference type="Proteomes" id="UP001189429">
    <property type="component" value="Unassembled WGS sequence"/>
</dbReference>
<evidence type="ECO:0000313" key="2">
    <source>
        <dbReference type="EMBL" id="CAK0869354.1"/>
    </source>
</evidence>
<protein>
    <submittedName>
        <fullName evidence="2">Uncharacterized protein</fullName>
    </submittedName>
</protein>
<feature type="non-terminal residue" evidence="2">
    <location>
        <position position="220"/>
    </location>
</feature>
<evidence type="ECO:0000256" key="1">
    <source>
        <dbReference type="SAM" id="MobiDB-lite"/>
    </source>
</evidence>
<accession>A0ABN9VBL0</accession>
<comment type="caution">
    <text evidence="2">The sequence shown here is derived from an EMBL/GenBank/DDBJ whole genome shotgun (WGS) entry which is preliminary data.</text>
</comment>
<proteinExistence type="predicted"/>
<evidence type="ECO:0000313" key="3">
    <source>
        <dbReference type="Proteomes" id="UP001189429"/>
    </source>
</evidence>
<sequence length="220" mass="22758">MVHLEAASPVDTLRKIVALHSAAGASLAARSDLAVTPSSDLDVERHGGLDLAQDPGLHGEDEFSVQGAEVENGMVRGSIGQVGAHCDARGPAVVLEAEGHREAGASADPPSMPAVPHFPSLGAEAQSGTRGAFDGGDYVEHNNEHDGAQDVGQCDEDEPSVDAKVAADPESDGDVPPPLNTVAVANFIRVEGLRMVTFETLRSADDGSMLDAEMECSEVE</sequence>
<feature type="region of interest" description="Disordered" evidence="1">
    <location>
        <begin position="125"/>
        <end position="178"/>
    </location>
</feature>
<organism evidence="2 3">
    <name type="scientific">Prorocentrum cordatum</name>
    <dbReference type="NCBI Taxonomy" id="2364126"/>
    <lineage>
        <taxon>Eukaryota</taxon>
        <taxon>Sar</taxon>
        <taxon>Alveolata</taxon>
        <taxon>Dinophyceae</taxon>
        <taxon>Prorocentrales</taxon>
        <taxon>Prorocentraceae</taxon>
        <taxon>Prorocentrum</taxon>
    </lineage>
</organism>
<feature type="compositionally biased region" description="Basic and acidic residues" evidence="1">
    <location>
        <begin position="138"/>
        <end position="148"/>
    </location>
</feature>
<keyword evidence="3" id="KW-1185">Reference proteome</keyword>
<name>A0ABN9VBL0_9DINO</name>